<evidence type="ECO:0000313" key="3">
    <source>
        <dbReference type="Proteomes" id="UP000749646"/>
    </source>
</evidence>
<gene>
    <name evidence="2" type="ORF">BGZ65_011915</name>
</gene>
<reference evidence="2" key="1">
    <citation type="journal article" date="2020" name="Fungal Divers.">
        <title>Resolving the Mortierellaceae phylogeny through synthesis of multi-gene phylogenetics and phylogenomics.</title>
        <authorList>
            <person name="Vandepol N."/>
            <person name="Liber J."/>
            <person name="Desiro A."/>
            <person name="Na H."/>
            <person name="Kennedy M."/>
            <person name="Barry K."/>
            <person name="Grigoriev I.V."/>
            <person name="Miller A.N."/>
            <person name="O'Donnell K."/>
            <person name="Stajich J.E."/>
            <person name="Bonito G."/>
        </authorList>
    </citation>
    <scope>NUCLEOTIDE SEQUENCE</scope>
    <source>
        <strain evidence="2">MES-2147</strain>
    </source>
</reference>
<dbReference type="Proteomes" id="UP000749646">
    <property type="component" value="Unassembled WGS sequence"/>
</dbReference>
<name>A0A9P6SUL4_9FUNG</name>
<comment type="caution">
    <text evidence="2">The sequence shown here is derived from an EMBL/GenBank/DDBJ whole genome shotgun (WGS) entry which is preliminary data.</text>
</comment>
<evidence type="ECO:0000313" key="2">
    <source>
        <dbReference type="EMBL" id="KAG0005133.1"/>
    </source>
</evidence>
<dbReference type="InterPro" id="IPR056251">
    <property type="entry name" value="Arm_rpt_dom"/>
</dbReference>
<accession>A0A9P6SUL4</accession>
<feature type="domain" description="Arm-like repeat" evidence="1">
    <location>
        <begin position="171"/>
        <end position="520"/>
    </location>
</feature>
<proteinExistence type="predicted"/>
<sequence length="563" mass="62209">MSSTTPSQKLKLATTLLESAQKTKDPKIALMICDDAEATLSRVKPSKSDEDQTQREETAAAYSELGKLLDGLGQSDRARINYKAAAKLGLNKESSISATDSVAAEPSSLSSLTLQQIFAENVHPPNIVLKFPEADERLVDTSQLACCLSLLQDSNSPNNILEPVARNWLLATEKHTEEQERLEMLATDIVRAFSRDELKDAKAVAEVAQLASVLKKDTFRYLLAQFYDGIDQSSLLDFNQLEGLAEVIQGAARNYLDADDLVKILRILSTRLRDTHRQSSHHIYHLTLAMSHVLDAMADTGVKDLDREQLHEPLSAYLDGLRGSSDPYLVFQAAYCYQALQYVPDNETPWQAAMRRTGKVIQGVSRVVGSVKAFDLNGFMEGLGSIQQGLTGVTEVFQMAKTAYKGVTSLAESGQDLLDCLKEGFSFDCKRAWYSALRGSETLLRGGQLAEFKKLVCEAPCRRDPAFQWGVCQRLGEIAANQAWDADTRRSAVAFLGDIYQDDTVWGQQANVKQWIIDILMQLAALPGSAMECTFEGKIDALYLTTEGDADKLTAYAYFEHIS</sequence>
<dbReference type="AlphaFoldDB" id="A0A9P6SUL4"/>
<dbReference type="Pfam" id="PF23948">
    <property type="entry name" value="ARM_5"/>
    <property type="match status" value="1"/>
</dbReference>
<dbReference type="OrthoDB" id="2422986at2759"/>
<organism evidence="2 3">
    <name type="scientific">Modicella reniformis</name>
    <dbReference type="NCBI Taxonomy" id="1440133"/>
    <lineage>
        <taxon>Eukaryota</taxon>
        <taxon>Fungi</taxon>
        <taxon>Fungi incertae sedis</taxon>
        <taxon>Mucoromycota</taxon>
        <taxon>Mortierellomycotina</taxon>
        <taxon>Mortierellomycetes</taxon>
        <taxon>Mortierellales</taxon>
        <taxon>Mortierellaceae</taxon>
        <taxon>Modicella</taxon>
    </lineage>
</organism>
<evidence type="ECO:0000259" key="1">
    <source>
        <dbReference type="Pfam" id="PF23948"/>
    </source>
</evidence>
<keyword evidence="3" id="KW-1185">Reference proteome</keyword>
<protein>
    <recommendedName>
        <fullName evidence="1">Arm-like repeat domain-containing protein</fullName>
    </recommendedName>
</protein>
<dbReference type="EMBL" id="JAAAHW010000210">
    <property type="protein sequence ID" value="KAG0005133.1"/>
    <property type="molecule type" value="Genomic_DNA"/>
</dbReference>